<protein>
    <submittedName>
        <fullName evidence="1">Mitochondrial ribosomal protein L38</fullName>
    </submittedName>
</protein>
<dbReference type="PANTHER" id="PTHR11362:SF133">
    <property type="entry name" value="LARGE RIBOSOMAL SUBUNIT PROTEIN ML38"/>
    <property type="match status" value="1"/>
</dbReference>
<dbReference type="Gene3D" id="3.90.280.10">
    <property type="entry name" value="PEBP-like"/>
    <property type="match status" value="1"/>
</dbReference>
<sequence length="335" mass="39164">IISRYCCYYYCRYTNKSSIKCSVAVLSPTLGPMPNEDIDWTQLDSLEKYRSYTRYVRAAEEADQKDLFLWAATELVNIGLPNLRPSRKTGVKERKKVMLENKNNPEMERDNRLRRFSIPLDRVKAQWQQTNGPYHIKRLSEHYGVHEDLFPMTYCVPRVMLHMERAAVHYGNHLTLSQAAQAPQIHFESVFADKHLLDAEQEFFHWLVGNIPGNSVSSGEEICHYISVFPARGTGVHRFYILFKQAGPVDFSTDLCSCPGSVQRIFRTLDFYRKHQDTITPAGLAFFQCQWDQEPVFEYVRPPVYHPPQKKYPHGQRLRYLDRYRDGAESTYGIY</sequence>
<reference evidence="1" key="1">
    <citation type="submission" date="2025-08" db="UniProtKB">
        <authorList>
            <consortium name="Ensembl"/>
        </authorList>
    </citation>
    <scope>IDENTIFICATION</scope>
</reference>
<dbReference type="InterPro" id="IPR035810">
    <property type="entry name" value="PEBP_euk"/>
</dbReference>
<dbReference type="GeneTree" id="ENSGT00900000141125"/>
<dbReference type="OMA" id="NNEYCHW"/>
<organism evidence="1 2">
    <name type="scientific">Cyprinus carpio carpio</name>
    <dbReference type="NCBI Taxonomy" id="630221"/>
    <lineage>
        <taxon>Eukaryota</taxon>
        <taxon>Metazoa</taxon>
        <taxon>Chordata</taxon>
        <taxon>Craniata</taxon>
        <taxon>Vertebrata</taxon>
        <taxon>Euteleostomi</taxon>
        <taxon>Actinopterygii</taxon>
        <taxon>Neopterygii</taxon>
        <taxon>Teleostei</taxon>
        <taxon>Ostariophysi</taxon>
        <taxon>Cypriniformes</taxon>
        <taxon>Cyprinidae</taxon>
        <taxon>Cyprininae</taxon>
        <taxon>Cyprinus</taxon>
    </lineage>
</organism>
<proteinExistence type="predicted"/>
<name>A0A8C1DYM2_CYPCA</name>
<reference evidence="1" key="2">
    <citation type="submission" date="2025-09" db="UniProtKB">
        <authorList>
            <consortium name="Ensembl"/>
        </authorList>
    </citation>
    <scope>IDENTIFICATION</scope>
</reference>
<dbReference type="AlphaFoldDB" id="A0A8C1DYM2"/>
<dbReference type="PANTHER" id="PTHR11362">
    <property type="entry name" value="PHOSPHATIDYLETHANOLAMINE-BINDING PROTEIN"/>
    <property type="match status" value="1"/>
</dbReference>
<keyword evidence="2" id="KW-1185">Reference proteome</keyword>
<accession>A0A8C1DYM2</accession>
<dbReference type="CDD" id="cd00866">
    <property type="entry name" value="PEBP_euk"/>
    <property type="match status" value="1"/>
</dbReference>
<dbReference type="Ensembl" id="ENSCCRT00000074675.2">
    <property type="protein sequence ID" value="ENSCCRP00000068917.2"/>
    <property type="gene ID" value="ENSCCRG00000037116.2"/>
</dbReference>
<dbReference type="GO" id="GO:0005762">
    <property type="term" value="C:mitochondrial large ribosomal subunit"/>
    <property type="evidence" value="ECO:0007669"/>
    <property type="project" value="TreeGrafter"/>
</dbReference>
<dbReference type="Proteomes" id="UP001108240">
    <property type="component" value="Unplaced"/>
</dbReference>
<dbReference type="InterPro" id="IPR036610">
    <property type="entry name" value="PEBP-like_sf"/>
</dbReference>
<evidence type="ECO:0000313" key="2">
    <source>
        <dbReference type="Proteomes" id="UP001108240"/>
    </source>
</evidence>
<evidence type="ECO:0000313" key="1">
    <source>
        <dbReference type="Ensembl" id="ENSCCRP00000068917.2"/>
    </source>
</evidence>
<dbReference type="SUPFAM" id="SSF49777">
    <property type="entry name" value="PEBP-like"/>
    <property type="match status" value="1"/>
</dbReference>